<feature type="transmembrane region" description="Helical" evidence="1">
    <location>
        <begin position="192"/>
        <end position="213"/>
    </location>
</feature>
<feature type="transmembrane region" description="Helical" evidence="1">
    <location>
        <begin position="12"/>
        <end position="33"/>
    </location>
</feature>
<dbReference type="RefSeq" id="WP_322878755.1">
    <property type="nucleotide sequence ID" value="NZ_JAVMIP010000013.1"/>
</dbReference>
<evidence type="ECO:0000313" key="3">
    <source>
        <dbReference type="Proteomes" id="UP001268256"/>
    </source>
</evidence>
<dbReference type="InterPro" id="IPR058226">
    <property type="entry name" value="AZOBR_p60025-like"/>
</dbReference>
<keyword evidence="1" id="KW-0812">Transmembrane</keyword>
<organism evidence="2 3">
    <name type="scientific">Pseudocalidococcus azoricus BACA0444</name>
    <dbReference type="NCBI Taxonomy" id="2918990"/>
    <lineage>
        <taxon>Bacteria</taxon>
        <taxon>Bacillati</taxon>
        <taxon>Cyanobacteriota</taxon>
        <taxon>Cyanophyceae</taxon>
        <taxon>Acaryochloridales</taxon>
        <taxon>Thermosynechococcaceae</taxon>
        <taxon>Pseudocalidococcus</taxon>
        <taxon>Pseudocalidococcus azoricus</taxon>
    </lineage>
</organism>
<reference evidence="3" key="1">
    <citation type="submission" date="2023-07" db="EMBL/GenBank/DDBJ databases">
        <authorList>
            <person name="Luz R."/>
            <person name="Cordeiro R."/>
            <person name="Fonseca A."/>
            <person name="Goncalves V."/>
        </authorList>
    </citation>
    <scope>NUCLEOTIDE SEQUENCE [LARGE SCALE GENOMIC DNA]</scope>
    <source>
        <strain evidence="3">BACA0444</strain>
    </source>
</reference>
<feature type="transmembrane region" description="Helical" evidence="1">
    <location>
        <begin position="286"/>
        <end position="306"/>
    </location>
</feature>
<gene>
    <name evidence="2" type="ORF">RIF25_11925</name>
</gene>
<sequence>MINNLSGPIGRHVLYPLLASGLGLVIALILGLGKFDGNVTGFFRIGDVIPVSPYLSAQSVFIHQGKTGHDGQQFLTIALDPGLGNPQTLKSLDVPAYRYRRIFYPFLGWLLGLGQSGWIPYTLVLVNILCFGVSVWGLGKLLPQQPSSLPLLFLTIPGLWISFSIATADLLSTTLVILTLGSYQQKRPWQTWCWQALALLTRETTLLVWFALVMTSGLKRRKLDLVFAPLALVPWGLWNFYLRWRLGPAWDSQSLGTHFSWPLTGIIAKVQQLITTPMSLTQGLDLIVFLVQIAVVIGIGLAVRQAWGKQPEIVLAGGLYSLMFILAKLQILNLFTDYSRVFLDLYLFLLLLWPYHPVRYRIVIFSLLGLVSVAYLLGFATEPV</sequence>
<protein>
    <submittedName>
        <fullName evidence="2">Uncharacterized protein</fullName>
    </submittedName>
</protein>
<feature type="transmembrane region" description="Helical" evidence="1">
    <location>
        <begin position="313"/>
        <end position="332"/>
    </location>
</feature>
<proteinExistence type="predicted"/>
<comment type="caution">
    <text evidence="2">The sequence shown here is derived from an EMBL/GenBank/DDBJ whole genome shotgun (WGS) entry which is preliminary data.</text>
</comment>
<evidence type="ECO:0000256" key="1">
    <source>
        <dbReference type="SAM" id="Phobius"/>
    </source>
</evidence>
<dbReference type="NCBIfam" id="NF046093">
    <property type="entry name" value="AZOBR_p60025_fam"/>
    <property type="match status" value="1"/>
</dbReference>
<name>A0AAE4FSJ9_9CYAN</name>
<keyword evidence="1" id="KW-0472">Membrane</keyword>
<dbReference type="AlphaFoldDB" id="A0AAE4FSJ9"/>
<accession>A0AAE4FSJ9</accession>
<keyword evidence="3" id="KW-1185">Reference proteome</keyword>
<evidence type="ECO:0000313" key="2">
    <source>
        <dbReference type="EMBL" id="MDS3861514.1"/>
    </source>
</evidence>
<dbReference type="Proteomes" id="UP001268256">
    <property type="component" value="Unassembled WGS sequence"/>
</dbReference>
<feature type="transmembrane region" description="Helical" evidence="1">
    <location>
        <begin position="362"/>
        <end position="381"/>
    </location>
</feature>
<feature type="transmembrane region" description="Helical" evidence="1">
    <location>
        <begin position="225"/>
        <end position="242"/>
    </location>
</feature>
<keyword evidence="1" id="KW-1133">Transmembrane helix</keyword>
<feature type="transmembrane region" description="Helical" evidence="1">
    <location>
        <begin position="151"/>
        <end position="180"/>
    </location>
</feature>
<dbReference type="EMBL" id="JAVMIP010000013">
    <property type="protein sequence ID" value="MDS3861514.1"/>
    <property type="molecule type" value="Genomic_DNA"/>
</dbReference>
<feature type="transmembrane region" description="Helical" evidence="1">
    <location>
        <begin position="118"/>
        <end position="139"/>
    </location>
</feature>